<organism evidence="2 3">
    <name type="scientific">Brevundimonas phage vB_BpoS-Kabachok</name>
    <dbReference type="NCBI Taxonomy" id="2948600"/>
    <lineage>
        <taxon>Viruses</taxon>
        <taxon>Duplodnaviria</taxon>
        <taxon>Heunggongvirae</taxon>
        <taxon>Uroviricota</taxon>
        <taxon>Caudoviricetes</taxon>
        <taxon>Jeanschmidtviridae</taxon>
        <taxon>Marchewkavirus</taxon>
        <taxon>Marchewkavirus kabachok</taxon>
    </lineage>
</organism>
<feature type="region of interest" description="Disordered" evidence="1">
    <location>
        <begin position="1"/>
        <end position="36"/>
    </location>
</feature>
<feature type="compositionally biased region" description="Basic and acidic residues" evidence="1">
    <location>
        <begin position="1"/>
        <end position="11"/>
    </location>
</feature>
<name>A0A9E7MQ74_9CAUD</name>
<accession>A0A9E7MQ74</accession>
<dbReference type="EMBL" id="ON529852">
    <property type="protein sequence ID" value="USN14308.1"/>
    <property type="molecule type" value="Genomic_DNA"/>
</dbReference>
<sequence length="97" mass="10842">MSRQTERKPRPDAAQSPVRPTRINPKVEEDRAKASGAMTSRAYIARFTQYDTAPEPDGEARDAQIIAMCRRLLPAQTKKATDAQVMGLHRAFMSGRL</sequence>
<dbReference type="Proteomes" id="UP001056685">
    <property type="component" value="Segment"/>
</dbReference>
<evidence type="ECO:0000313" key="3">
    <source>
        <dbReference type="Proteomes" id="UP001056685"/>
    </source>
</evidence>
<keyword evidence="3" id="KW-1185">Reference proteome</keyword>
<proteinExistence type="predicted"/>
<gene>
    <name evidence="2" type="ORF">KABACHOK_04950</name>
</gene>
<evidence type="ECO:0000313" key="2">
    <source>
        <dbReference type="EMBL" id="USN14308.1"/>
    </source>
</evidence>
<reference evidence="2" key="1">
    <citation type="submission" date="2022-05" db="EMBL/GenBank/DDBJ databases">
        <authorList>
            <person name="Friedrich I."/>
            <person name="Poehlein A."/>
            <person name="Schneider D."/>
            <person name="Hertel R."/>
            <person name="Daniel R."/>
        </authorList>
    </citation>
    <scope>NUCLEOTIDE SEQUENCE</scope>
</reference>
<evidence type="ECO:0000256" key="1">
    <source>
        <dbReference type="SAM" id="MobiDB-lite"/>
    </source>
</evidence>
<protein>
    <submittedName>
        <fullName evidence="2">Uncharacterized protein</fullName>
    </submittedName>
</protein>